<sequence>MGCDGLVGGGSTRQKIAHLAGRRSRASKGRGGEMTKTHKWRGRRTKGETTSRF</sequence>
<evidence type="ECO:0000313" key="2">
    <source>
        <dbReference type="EMBL" id="KAE9177950.1"/>
    </source>
</evidence>
<dbReference type="AlphaFoldDB" id="A0A6A3W7W5"/>
<reference evidence="2 3" key="1">
    <citation type="submission" date="2018-08" db="EMBL/GenBank/DDBJ databases">
        <title>Genomic investigation of the strawberry pathogen Phytophthora fragariae indicates pathogenicity is determined by transcriptional variation in three key races.</title>
        <authorList>
            <person name="Adams T.M."/>
            <person name="Armitage A.D."/>
            <person name="Sobczyk M.K."/>
            <person name="Bates H.J."/>
            <person name="Dunwell J.M."/>
            <person name="Nellist C.F."/>
            <person name="Harrison R.J."/>
        </authorList>
    </citation>
    <scope>NUCLEOTIDE SEQUENCE [LARGE SCALE GENOMIC DNA]</scope>
    <source>
        <strain evidence="2 3">BC-1</strain>
    </source>
</reference>
<name>A0A6A3W7W5_9STRA</name>
<comment type="caution">
    <text evidence="2">The sequence shown here is derived from an EMBL/GenBank/DDBJ whole genome shotgun (WGS) entry which is preliminary data.</text>
</comment>
<feature type="compositionally biased region" description="Gly residues" evidence="1">
    <location>
        <begin position="1"/>
        <end position="11"/>
    </location>
</feature>
<gene>
    <name evidence="2" type="ORF">PF002_g28204</name>
</gene>
<dbReference type="EMBL" id="QXGD01003399">
    <property type="protein sequence ID" value="KAE9177950.1"/>
    <property type="molecule type" value="Genomic_DNA"/>
</dbReference>
<organism evidence="2 3">
    <name type="scientific">Phytophthora fragariae</name>
    <dbReference type="NCBI Taxonomy" id="53985"/>
    <lineage>
        <taxon>Eukaryota</taxon>
        <taxon>Sar</taxon>
        <taxon>Stramenopiles</taxon>
        <taxon>Oomycota</taxon>
        <taxon>Peronosporomycetes</taxon>
        <taxon>Peronosporales</taxon>
        <taxon>Peronosporaceae</taxon>
        <taxon>Phytophthora</taxon>
    </lineage>
</organism>
<evidence type="ECO:0000313" key="3">
    <source>
        <dbReference type="Proteomes" id="UP000440367"/>
    </source>
</evidence>
<evidence type="ECO:0000256" key="1">
    <source>
        <dbReference type="SAM" id="MobiDB-lite"/>
    </source>
</evidence>
<protein>
    <submittedName>
        <fullName evidence="2">Uncharacterized protein</fullName>
    </submittedName>
</protein>
<proteinExistence type="predicted"/>
<feature type="region of interest" description="Disordered" evidence="1">
    <location>
        <begin position="1"/>
        <end position="53"/>
    </location>
</feature>
<dbReference type="Proteomes" id="UP000440367">
    <property type="component" value="Unassembled WGS sequence"/>
</dbReference>
<accession>A0A6A3W7W5</accession>